<gene>
    <name evidence="20" type="ORF">MNBD_GAMMA09-2378</name>
</gene>
<evidence type="ECO:0000256" key="3">
    <source>
        <dbReference type="ARBA" id="ARBA00012438"/>
    </source>
</evidence>
<evidence type="ECO:0000256" key="9">
    <source>
        <dbReference type="ARBA" id="ARBA00022679"/>
    </source>
</evidence>
<dbReference type="EC" id="2.7.13.3" evidence="3"/>
<organism evidence="20">
    <name type="scientific">hydrothermal vent metagenome</name>
    <dbReference type="NCBI Taxonomy" id="652676"/>
    <lineage>
        <taxon>unclassified sequences</taxon>
        <taxon>metagenomes</taxon>
        <taxon>ecological metagenomes</taxon>
    </lineage>
</organism>
<dbReference type="Pfam" id="PF02518">
    <property type="entry name" value="HATPase_c"/>
    <property type="match status" value="1"/>
</dbReference>
<keyword evidence="12" id="KW-0418">Kinase</keyword>
<dbReference type="GO" id="GO:0006817">
    <property type="term" value="P:phosphate ion transport"/>
    <property type="evidence" value="ECO:0007669"/>
    <property type="project" value="UniProtKB-KW"/>
</dbReference>
<keyword evidence="14 18" id="KW-1133">Transmembrane helix</keyword>
<evidence type="ECO:0000256" key="17">
    <source>
        <dbReference type="ARBA" id="ARBA00025207"/>
    </source>
</evidence>
<evidence type="ECO:0000256" key="4">
    <source>
        <dbReference type="ARBA" id="ARBA00019665"/>
    </source>
</evidence>
<dbReference type="InterPro" id="IPR000014">
    <property type="entry name" value="PAS"/>
</dbReference>
<dbReference type="InterPro" id="IPR014310">
    <property type="entry name" value="Sig_transdc_His_kinase_PhoR"/>
</dbReference>
<keyword evidence="9 20" id="KW-0808">Transferase</keyword>
<dbReference type="InterPro" id="IPR021766">
    <property type="entry name" value="PhoR_N"/>
</dbReference>
<dbReference type="InterPro" id="IPR004358">
    <property type="entry name" value="Sig_transdc_His_kin-like_C"/>
</dbReference>
<dbReference type="SMART" id="SM00388">
    <property type="entry name" value="HisKA"/>
    <property type="match status" value="1"/>
</dbReference>
<dbReference type="SUPFAM" id="SSF55785">
    <property type="entry name" value="PYP-like sensor domain (PAS domain)"/>
    <property type="match status" value="1"/>
</dbReference>
<name>A0A3B0XY12_9ZZZZ</name>
<evidence type="ECO:0000256" key="5">
    <source>
        <dbReference type="ARBA" id="ARBA00022448"/>
    </source>
</evidence>
<dbReference type="InterPro" id="IPR050351">
    <property type="entry name" value="BphY/WalK/GraS-like"/>
</dbReference>
<keyword evidence="16 18" id="KW-0472">Membrane</keyword>
<evidence type="ECO:0000256" key="1">
    <source>
        <dbReference type="ARBA" id="ARBA00000085"/>
    </source>
</evidence>
<dbReference type="PANTHER" id="PTHR45453">
    <property type="entry name" value="PHOSPHATE REGULON SENSOR PROTEIN PHOR"/>
    <property type="match status" value="1"/>
</dbReference>
<dbReference type="InterPro" id="IPR036890">
    <property type="entry name" value="HATPase_C_sf"/>
</dbReference>
<dbReference type="PROSITE" id="PS50109">
    <property type="entry name" value="HIS_KIN"/>
    <property type="match status" value="1"/>
</dbReference>
<dbReference type="PANTHER" id="PTHR45453:SF1">
    <property type="entry name" value="PHOSPHATE REGULON SENSOR PROTEIN PHOR"/>
    <property type="match status" value="1"/>
</dbReference>
<evidence type="ECO:0000256" key="2">
    <source>
        <dbReference type="ARBA" id="ARBA00004236"/>
    </source>
</evidence>
<evidence type="ECO:0000313" key="20">
    <source>
        <dbReference type="EMBL" id="VAW68032.1"/>
    </source>
</evidence>
<dbReference type="SMART" id="SM00387">
    <property type="entry name" value="HATPase_c"/>
    <property type="match status" value="1"/>
</dbReference>
<evidence type="ECO:0000256" key="15">
    <source>
        <dbReference type="ARBA" id="ARBA00023012"/>
    </source>
</evidence>
<dbReference type="InterPro" id="IPR005467">
    <property type="entry name" value="His_kinase_dom"/>
</dbReference>
<dbReference type="Pfam" id="PF00512">
    <property type="entry name" value="HisKA"/>
    <property type="match status" value="1"/>
</dbReference>
<dbReference type="AlphaFoldDB" id="A0A3B0XY12"/>
<dbReference type="FunFam" id="3.30.565.10:FF:000006">
    <property type="entry name" value="Sensor histidine kinase WalK"/>
    <property type="match status" value="1"/>
</dbReference>
<sequence>MNVTAGVRRELALLLSWLIIILILGAITGETLVIFSAGLILYTGWTLYNLNRLLKWLTKPSKNTPETWGVWDDIYYQLYHLYKRQRKARRKLTKILNRFQQSTQALPYATIVLNNIDEIEWFNPAASQMFSLRHGLDIGQRIDNLIRQPEFTQYISAHQFKNPLELQYNQKRILLNMTPYGKGQYLLSASDITQRVKLDEMRRDFISNASHELRTPITVMSGYIEMLRDIDDENMNRPLEKIYQQTMRMEQIISELIELAKLESAEISDKAEIVDIDTLIDEVRSEAWALDQGKHKIEFTIENISLKGRYEELRMAFSNLLTNAIRYTPENKIIEFFAYAEDMGVSVGVKDQGRGISYEHIPRLTERFYRVDEGRSREKGGTGLGLAIVKQVLDRHGASLYIESTVGVGSVFRCYFPD</sequence>
<dbReference type="Gene3D" id="3.30.450.20">
    <property type="entry name" value="PAS domain"/>
    <property type="match status" value="1"/>
</dbReference>
<comment type="function">
    <text evidence="17">Member of the two-component regulatory system PhoR/PhoB involved in the phosphate regulon genes expression. PhoR may function as a membrane-associated protein kinase that phosphorylates PhoB in response to environmental signals.</text>
</comment>
<reference evidence="20" key="1">
    <citation type="submission" date="2018-06" db="EMBL/GenBank/DDBJ databases">
        <authorList>
            <person name="Zhirakovskaya E."/>
        </authorList>
    </citation>
    <scope>NUCLEOTIDE SEQUENCE</scope>
</reference>
<dbReference type="EMBL" id="UOFI01000115">
    <property type="protein sequence ID" value="VAW68032.1"/>
    <property type="molecule type" value="Genomic_DNA"/>
</dbReference>
<dbReference type="InterPro" id="IPR003661">
    <property type="entry name" value="HisK_dim/P_dom"/>
</dbReference>
<evidence type="ECO:0000256" key="10">
    <source>
        <dbReference type="ARBA" id="ARBA00022692"/>
    </source>
</evidence>
<comment type="catalytic activity">
    <reaction evidence="1">
        <text>ATP + protein L-histidine = ADP + protein N-phospho-L-histidine.</text>
        <dbReference type="EC" id="2.7.13.3"/>
    </reaction>
</comment>
<keyword evidence="15" id="KW-0902">Two-component regulatory system</keyword>
<dbReference type="CDD" id="cd00082">
    <property type="entry name" value="HisKA"/>
    <property type="match status" value="1"/>
</dbReference>
<evidence type="ECO:0000256" key="11">
    <source>
        <dbReference type="ARBA" id="ARBA00022741"/>
    </source>
</evidence>
<dbReference type="PRINTS" id="PR00344">
    <property type="entry name" value="BCTRLSENSOR"/>
</dbReference>
<dbReference type="FunFam" id="1.10.287.130:FF:000008">
    <property type="entry name" value="Two-component sensor histidine kinase"/>
    <property type="match status" value="1"/>
</dbReference>
<accession>A0A3B0XY12</accession>
<evidence type="ECO:0000256" key="13">
    <source>
        <dbReference type="ARBA" id="ARBA00022840"/>
    </source>
</evidence>
<keyword evidence="6" id="KW-1003">Cell membrane</keyword>
<dbReference type="InterPro" id="IPR035965">
    <property type="entry name" value="PAS-like_dom_sf"/>
</dbReference>
<feature type="domain" description="Histidine kinase" evidence="19">
    <location>
        <begin position="208"/>
        <end position="418"/>
    </location>
</feature>
<dbReference type="InterPro" id="IPR036097">
    <property type="entry name" value="HisK_dim/P_sf"/>
</dbReference>
<keyword evidence="11" id="KW-0547">Nucleotide-binding</keyword>
<dbReference type="GO" id="GO:0000155">
    <property type="term" value="F:phosphorelay sensor kinase activity"/>
    <property type="evidence" value="ECO:0007669"/>
    <property type="project" value="InterPro"/>
</dbReference>
<feature type="transmembrane region" description="Helical" evidence="18">
    <location>
        <begin position="12"/>
        <end position="45"/>
    </location>
</feature>
<keyword evidence="13" id="KW-0067">ATP-binding</keyword>
<protein>
    <recommendedName>
        <fullName evidence="4">Phosphate regulon sensor protein PhoR</fullName>
        <ecNumber evidence="3">2.7.13.3</ecNumber>
    </recommendedName>
</protein>
<dbReference type="Pfam" id="PF11808">
    <property type="entry name" value="PhoR"/>
    <property type="match status" value="1"/>
</dbReference>
<dbReference type="GO" id="GO:0005524">
    <property type="term" value="F:ATP binding"/>
    <property type="evidence" value="ECO:0007669"/>
    <property type="project" value="UniProtKB-KW"/>
</dbReference>
<dbReference type="GO" id="GO:0004721">
    <property type="term" value="F:phosphoprotein phosphatase activity"/>
    <property type="evidence" value="ECO:0007669"/>
    <property type="project" value="InterPro"/>
</dbReference>
<evidence type="ECO:0000256" key="14">
    <source>
        <dbReference type="ARBA" id="ARBA00022989"/>
    </source>
</evidence>
<dbReference type="Gene3D" id="1.10.287.130">
    <property type="match status" value="1"/>
</dbReference>
<keyword evidence="10 18" id="KW-0812">Transmembrane</keyword>
<comment type="subcellular location">
    <subcellularLocation>
        <location evidence="2">Cell membrane</location>
    </subcellularLocation>
</comment>
<dbReference type="Gene3D" id="3.30.565.10">
    <property type="entry name" value="Histidine kinase-like ATPase, C-terminal domain"/>
    <property type="match status" value="1"/>
</dbReference>
<dbReference type="SMART" id="SM00091">
    <property type="entry name" value="PAS"/>
    <property type="match status" value="1"/>
</dbReference>
<keyword evidence="7" id="KW-0597">Phosphoprotein</keyword>
<evidence type="ECO:0000256" key="16">
    <source>
        <dbReference type="ARBA" id="ARBA00023136"/>
    </source>
</evidence>
<evidence type="ECO:0000256" key="7">
    <source>
        <dbReference type="ARBA" id="ARBA00022553"/>
    </source>
</evidence>
<dbReference type="SUPFAM" id="SSF47384">
    <property type="entry name" value="Homodimeric domain of signal transducing histidine kinase"/>
    <property type="match status" value="1"/>
</dbReference>
<evidence type="ECO:0000256" key="6">
    <source>
        <dbReference type="ARBA" id="ARBA00022475"/>
    </source>
</evidence>
<keyword evidence="8" id="KW-0592">Phosphate transport</keyword>
<dbReference type="InterPro" id="IPR003594">
    <property type="entry name" value="HATPase_dom"/>
</dbReference>
<dbReference type="GO" id="GO:0016036">
    <property type="term" value="P:cellular response to phosphate starvation"/>
    <property type="evidence" value="ECO:0007669"/>
    <property type="project" value="TreeGrafter"/>
</dbReference>
<evidence type="ECO:0000259" key="19">
    <source>
        <dbReference type="PROSITE" id="PS50109"/>
    </source>
</evidence>
<proteinExistence type="predicted"/>
<dbReference type="NCBIfam" id="TIGR02966">
    <property type="entry name" value="phoR_proteo"/>
    <property type="match status" value="1"/>
</dbReference>
<evidence type="ECO:0000256" key="8">
    <source>
        <dbReference type="ARBA" id="ARBA00022592"/>
    </source>
</evidence>
<evidence type="ECO:0000256" key="12">
    <source>
        <dbReference type="ARBA" id="ARBA00022777"/>
    </source>
</evidence>
<evidence type="ECO:0000256" key="18">
    <source>
        <dbReference type="SAM" id="Phobius"/>
    </source>
</evidence>
<dbReference type="CDD" id="cd00130">
    <property type="entry name" value="PAS"/>
    <property type="match status" value="1"/>
</dbReference>
<dbReference type="GO" id="GO:0005886">
    <property type="term" value="C:plasma membrane"/>
    <property type="evidence" value="ECO:0007669"/>
    <property type="project" value="UniProtKB-SubCell"/>
</dbReference>
<dbReference type="SUPFAM" id="SSF55874">
    <property type="entry name" value="ATPase domain of HSP90 chaperone/DNA topoisomerase II/histidine kinase"/>
    <property type="match status" value="1"/>
</dbReference>
<keyword evidence="5" id="KW-0813">Transport</keyword>